<feature type="signal peptide" evidence="1">
    <location>
        <begin position="1"/>
        <end position="16"/>
    </location>
</feature>
<feature type="domain" description="DUF668" evidence="2">
    <location>
        <begin position="79"/>
        <end position="103"/>
    </location>
</feature>
<evidence type="ECO:0000313" key="4">
    <source>
        <dbReference type="Proteomes" id="UP001234989"/>
    </source>
</evidence>
<proteinExistence type="predicted"/>
<evidence type="ECO:0000313" key="3">
    <source>
        <dbReference type="EMBL" id="WMV33857.1"/>
    </source>
</evidence>
<protein>
    <recommendedName>
        <fullName evidence="2">DUF668 domain-containing protein</fullName>
    </recommendedName>
</protein>
<gene>
    <name evidence="3" type="ORF">MTR67_027242</name>
</gene>
<dbReference type="GO" id="GO:0045927">
    <property type="term" value="P:positive regulation of growth"/>
    <property type="evidence" value="ECO:0007669"/>
    <property type="project" value="InterPro"/>
</dbReference>
<name>A0AAF0R4P0_SOLVR</name>
<dbReference type="EMBL" id="CP133617">
    <property type="protein sequence ID" value="WMV33857.1"/>
    <property type="molecule type" value="Genomic_DNA"/>
</dbReference>
<evidence type="ECO:0000256" key="1">
    <source>
        <dbReference type="SAM" id="SignalP"/>
    </source>
</evidence>
<dbReference type="PANTHER" id="PTHR31730:SF32">
    <property type="entry name" value="PROTEIN PSK SIMULATOR 1"/>
    <property type="match status" value="1"/>
</dbReference>
<accession>A0AAF0R4P0</accession>
<feature type="chain" id="PRO_5042076146" description="DUF668 domain-containing protein" evidence="1">
    <location>
        <begin position="17"/>
        <end position="106"/>
    </location>
</feature>
<reference evidence="3" key="1">
    <citation type="submission" date="2023-08" db="EMBL/GenBank/DDBJ databases">
        <title>A de novo genome assembly of Solanum verrucosum Schlechtendal, a Mexican diploid species geographically isolated from the other diploid A-genome species in potato relatives.</title>
        <authorList>
            <person name="Hosaka K."/>
        </authorList>
    </citation>
    <scope>NUCLEOTIDE SEQUENCE</scope>
    <source>
        <tissue evidence="3">Young leaves</tissue>
    </source>
</reference>
<dbReference type="PANTHER" id="PTHR31730">
    <property type="entry name" value="OS01G0873900 PROTEIN"/>
    <property type="match status" value="1"/>
</dbReference>
<dbReference type="Proteomes" id="UP001234989">
    <property type="component" value="Chromosome 6"/>
</dbReference>
<evidence type="ECO:0000259" key="2">
    <source>
        <dbReference type="Pfam" id="PF05003"/>
    </source>
</evidence>
<dbReference type="InterPro" id="IPR007700">
    <property type="entry name" value="DUF668"/>
</dbReference>
<keyword evidence="1" id="KW-0732">Signal</keyword>
<dbReference type="AlphaFoldDB" id="A0AAF0R4P0"/>
<keyword evidence="4" id="KW-1185">Reference proteome</keyword>
<dbReference type="InterPro" id="IPR045021">
    <property type="entry name" value="PSI1/2/3"/>
</dbReference>
<dbReference type="Pfam" id="PF05003">
    <property type="entry name" value="DUF668"/>
    <property type="match status" value="1"/>
</dbReference>
<sequence>MFLIFFFFVCVGDTIAILRAELKSQRKHVKNLKKKSLWSKILEEVTEKLVDIVHFLHLEIHAAFGCADGEKSMKNNNQRLGSAGLALHYANIITQIDTLVASHACF</sequence>
<organism evidence="3 4">
    <name type="scientific">Solanum verrucosum</name>
    <dbReference type="NCBI Taxonomy" id="315347"/>
    <lineage>
        <taxon>Eukaryota</taxon>
        <taxon>Viridiplantae</taxon>
        <taxon>Streptophyta</taxon>
        <taxon>Embryophyta</taxon>
        <taxon>Tracheophyta</taxon>
        <taxon>Spermatophyta</taxon>
        <taxon>Magnoliopsida</taxon>
        <taxon>eudicotyledons</taxon>
        <taxon>Gunneridae</taxon>
        <taxon>Pentapetalae</taxon>
        <taxon>asterids</taxon>
        <taxon>lamiids</taxon>
        <taxon>Solanales</taxon>
        <taxon>Solanaceae</taxon>
        <taxon>Solanoideae</taxon>
        <taxon>Solaneae</taxon>
        <taxon>Solanum</taxon>
    </lineage>
</organism>